<keyword evidence="1 5" id="KW-0489">Methyltransferase</keyword>
<dbReference type="InterPro" id="IPR019874">
    <property type="entry name" value="RF_methyltr_PrmC"/>
</dbReference>
<evidence type="ECO:0000313" key="9">
    <source>
        <dbReference type="Proteomes" id="UP000824201"/>
    </source>
</evidence>
<dbReference type="NCBIfam" id="TIGR03534">
    <property type="entry name" value="RF_mod_PrmC"/>
    <property type="match status" value="1"/>
</dbReference>
<dbReference type="Gene3D" id="3.40.50.150">
    <property type="entry name" value="Vaccinia Virus protein VP39"/>
    <property type="match status" value="1"/>
</dbReference>
<comment type="similarity">
    <text evidence="5">Belongs to the protein N5-glutamine methyltransferase family. PrmC subfamily.</text>
</comment>
<feature type="binding site" evidence="5">
    <location>
        <position position="145"/>
    </location>
    <ligand>
        <name>S-adenosyl-L-methionine</name>
        <dbReference type="ChEBI" id="CHEBI:59789"/>
    </ligand>
</feature>
<name>A0A9D1JE03_9FIRM</name>
<comment type="catalytic activity">
    <reaction evidence="4 5">
        <text>L-glutaminyl-[peptide chain release factor] + S-adenosyl-L-methionine = N(5)-methyl-L-glutaminyl-[peptide chain release factor] + S-adenosyl-L-homocysteine + H(+)</text>
        <dbReference type="Rhea" id="RHEA:42896"/>
        <dbReference type="Rhea" id="RHEA-COMP:10271"/>
        <dbReference type="Rhea" id="RHEA-COMP:10272"/>
        <dbReference type="ChEBI" id="CHEBI:15378"/>
        <dbReference type="ChEBI" id="CHEBI:30011"/>
        <dbReference type="ChEBI" id="CHEBI:57856"/>
        <dbReference type="ChEBI" id="CHEBI:59789"/>
        <dbReference type="ChEBI" id="CHEBI:61891"/>
        <dbReference type="EC" id="2.1.1.297"/>
    </reaction>
</comment>
<dbReference type="CDD" id="cd02440">
    <property type="entry name" value="AdoMet_MTases"/>
    <property type="match status" value="1"/>
</dbReference>
<dbReference type="PANTHER" id="PTHR18895">
    <property type="entry name" value="HEMK METHYLTRANSFERASE"/>
    <property type="match status" value="1"/>
</dbReference>
<comment type="caution">
    <text evidence="8">The sequence shown here is derived from an EMBL/GenBank/DDBJ whole genome shotgun (WGS) entry which is preliminary data.</text>
</comment>
<dbReference type="NCBIfam" id="TIGR00536">
    <property type="entry name" value="hemK_fam"/>
    <property type="match status" value="1"/>
</dbReference>
<dbReference type="Proteomes" id="UP000824201">
    <property type="component" value="Unassembled WGS sequence"/>
</dbReference>
<evidence type="ECO:0000256" key="4">
    <source>
        <dbReference type="ARBA" id="ARBA00048391"/>
    </source>
</evidence>
<evidence type="ECO:0000256" key="1">
    <source>
        <dbReference type="ARBA" id="ARBA00022603"/>
    </source>
</evidence>
<evidence type="ECO:0000256" key="5">
    <source>
        <dbReference type="HAMAP-Rule" id="MF_02126"/>
    </source>
</evidence>
<dbReference type="PROSITE" id="PS00092">
    <property type="entry name" value="N6_MTASE"/>
    <property type="match status" value="1"/>
</dbReference>
<gene>
    <name evidence="5 8" type="primary">prmC</name>
    <name evidence="8" type="ORF">IAC96_11515</name>
</gene>
<feature type="binding site" evidence="5">
    <location>
        <position position="186"/>
    </location>
    <ligand>
        <name>S-adenosyl-L-methionine</name>
        <dbReference type="ChEBI" id="CHEBI:59789"/>
    </ligand>
</feature>
<dbReference type="Pfam" id="PF05175">
    <property type="entry name" value="MTS"/>
    <property type="match status" value="1"/>
</dbReference>
<evidence type="ECO:0000259" key="7">
    <source>
        <dbReference type="Pfam" id="PF17827"/>
    </source>
</evidence>
<dbReference type="SUPFAM" id="SSF53335">
    <property type="entry name" value="S-adenosyl-L-methionine-dependent methyltransferases"/>
    <property type="match status" value="1"/>
</dbReference>
<dbReference type="Pfam" id="PF17827">
    <property type="entry name" value="PrmC_N"/>
    <property type="match status" value="1"/>
</dbReference>
<dbReference type="Gene3D" id="1.10.8.10">
    <property type="entry name" value="DNA helicase RuvA subunit, C-terminal domain"/>
    <property type="match status" value="1"/>
</dbReference>
<evidence type="ECO:0000256" key="3">
    <source>
        <dbReference type="ARBA" id="ARBA00022691"/>
    </source>
</evidence>
<dbReference type="EMBL" id="DVHN01000153">
    <property type="protein sequence ID" value="HIR89564.1"/>
    <property type="molecule type" value="Genomic_DNA"/>
</dbReference>
<evidence type="ECO:0000313" key="8">
    <source>
        <dbReference type="EMBL" id="HIR89564.1"/>
    </source>
</evidence>
<comment type="caution">
    <text evidence="5">Lacks conserved residue(s) required for the propagation of feature annotation.</text>
</comment>
<dbReference type="InterPro" id="IPR007848">
    <property type="entry name" value="Small_mtfrase_dom"/>
</dbReference>
<dbReference type="AlphaFoldDB" id="A0A9D1JE03"/>
<protein>
    <recommendedName>
        <fullName evidence="5">Release factor glutamine methyltransferase</fullName>
        <shortName evidence="5">RF MTase</shortName>
        <ecNumber evidence="5">2.1.1.297</ecNumber>
    </recommendedName>
    <alternativeName>
        <fullName evidence="5">N5-glutamine methyltransferase PrmC</fullName>
    </alternativeName>
    <alternativeName>
        <fullName evidence="5">Protein-(glutamine-N5) MTase PrmC</fullName>
    </alternativeName>
    <alternativeName>
        <fullName evidence="5">Protein-glutamine N-methyltransferase PrmC</fullName>
    </alternativeName>
</protein>
<accession>A0A9D1JE03</accession>
<dbReference type="GO" id="GO:0032259">
    <property type="term" value="P:methylation"/>
    <property type="evidence" value="ECO:0007669"/>
    <property type="project" value="UniProtKB-KW"/>
</dbReference>
<dbReference type="InterPro" id="IPR004556">
    <property type="entry name" value="HemK-like"/>
</dbReference>
<comment type="function">
    <text evidence="5">Methylates the class 1 translation termination release factors RF1/PrfA and RF2/PrfB on the glutamine residue of the universally conserved GGQ motif.</text>
</comment>
<dbReference type="InterPro" id="IPR050320">
    <property type="entry name" value="N5-glutamine_MTase"/>
</dbReference>
<evidence type="ECO:0000259" key="6">
    <source>
        <dbReference type="Pfam" id="PF05175"/>
    </source>
</evidence>
<keyword evidence="3 5" id="KW-0949">S-adenosyl-L-methionine</keyword>
<feature type="binding site" evidence="5">
    <location>
        <begin position="186"/>
        <end position="189"/>
    </location>
    <ligand>
        <name>substrate</name>
    </ligand>
</feature>
<feature type="domain" description="Release factor glutamine methyltransferase N-terminal" evidence="7">
    <location>
        <begin position="10"/>
        <end position="81"/>
    </location>
</feature>
<dbReference type="PANTHER" id="PTHR18895:SF74">
    <property type="entry name" value="MTRF1L RELEASE FACTOR GLUTAMINE METHYLTRANSFERASE"/>
    <property type="match status" value="1"/>
</dbReference>
<feature type="domain" description="Methyltransferase small" evidence="6">
    <location>
        <begin position="103"/>
        <end position="190"/>
    </location>
</feature>
<dbReference type="InterPro" id="IPR040758">
    <property type="entry name" value="PrmC_N"/>
</dbReference>
<reference evidence="8" key="1">
    <citation type="submission" date="2020-10" db="EMBL/GenBank/DDBJ databases">
        <authorList>
            <person name="Gilroy R."/>
        </authorList>
    </citation>
    <scope>NUCLEOTIDE SEQUENCE</scope>
    <source>
        <strain evidence="8">ChiW13-3771</strain>
    </source>
</reference>
<dbReference type="GO" id="GO:0102559">
    <property type="term" value="F:peptide chain release factor N(5)-glutamine methyltransferase activity"/>
    <property type="evidence" value="ECO:0007669"/>
    <property type="project" value="UniProtKB-EC"/>
</dbReference>
<keyword evidence="2 5" id="KW-0808">Transferase</keyword>
<dbReference type="InterPro" id="IPR002052">
    <property type="entry name" value="DNA_methylase_N6_adenine_CS"/>
</dbReference>
<proteinExistence type="inferred from homology"/>
<evidence type="ECO:0000256" key="2">
    <source>
        <dbReference type="ARBA" id="ARBA00022679"/>
    </source>
</evidence>
<reference evidence="8" key="2">
    <citation type="journal article" date="2021" name="PeerJ">
        <title>Extensive microbial diversity within the chicken gut microbiome revealed by metagenomics and culture.</title>
        <authorList>
            <person name="Gilroy R."/>
            <person name="Ravi A."/>
            <person name="Getino M."/>
            <person name="Pursley I."/>
            <person name="Horton D.L."/>
            <person name="Alikhan N.F."/>
            <person name="Baker D."/>
            <person name="Gharbi K."/>
            <person name="Hall N."/>
            <person name="Watson M."/>
            <person name="Adriaenssens E.M."/>
            <person name="Foster-Nyarko E."/>
            <person name="Jarju S."/>
            <person name="Secka A."/>
            <person name="Antonio M."/>
            <person name="Oren A."/>
            <person name="Chaudhuri R.R."/>
            <person name="La Ragione R."/>
            <person name="Hildebrand F."/>
            <person name="Pallen M.J."/>
        </authorList>
    </citation>
    <scope>NUCLEOTIDE SEQUENCE</scope>
    <source>
        <strain evidence="8">ChiW13-3771</strain>
    </source>
</reference>
<dbReference type="EC" id="2.1.1.297" evidence="5"/>
<sequence>MIEITTYAKLLEEGKKTLETAGILEAELDAWYLLSDTISIDRTKFLVDRNDPKELDHDLLEQYRSRLKKRAMRIPLQHILGIQEFMGIEFLVNGKVLIPRQDTEVLVEEVLKEKGGTVLDLCTGSGCIAVSLAKLGHFQQVDAADISVDALDIAKENAKRAGVQVRFYQGNLFETITQKYDIIVSNPPYIPKEVIETLEPEVKKYEPYQALYGPNHGLYFYETISKFAVDFLNSDGKIFYEIGYDQAEAVCTILERNKYKEIEVIADLSGKNRVVKARK</sequence>
<dbReference type="InterPro" id="IPR029063">
    <property type="entry name" value="SAM-dependent_MTases_sf"/>
</dbReference>
<organism evidence="8 9">
    <name type="scientific">Candidatus Fimimorpha faecalis</name>
    <dbReference type="NCBI Taxonomy" id="2840824"/>
    <lineage>
        <taxon>Bacteria</taxon>
        <taxon>Bacillati</taxon>
        <taxon>Bacillota</taxon>
        <taxon>Clostridia</taxon>
        <taxon>Eubacteriales</taxon>
        <taxon>Candidatus Fimimorpha</taxon>
    </lineage>
</organism>
<dbReference type="HAMAP" id="MF_02126">
    <property type="entry name" value="RF_methyltr_PrmC"/>
    <property type="match status" value="1"/>
</dbReference>
<dbReference type="GO" id="GO:0003676">
    <property type="term" value="F:nucleic acid binding"/>
    <property type="evidence" value="ECO:0007669"/>
    <property type="project" value="InterPro"/>
</dbReference>